<dbReference type="CDD" id="cd00117">
    <property type="entry name" value="TFP"/>
    <property type="match status" value="1"/>
</dbReference>
<feature type="non-terminal residue" evidence="2">
    <location>
        <position position="1"/>
    </location>
</feature>
<keyword evidence="1" id="KW-0812">Transmembrane</keyword>
<dbReference type="InterPro" id="IPR045860">
    <property type="entry name" value="Snake_toxin-like_sf"/>
</dbReference>
<dbReference type="AlphaFoldDB" id="A0A0K8SWB1"/>
<reference evidence="2" key="1">
    <citation type="submission" date="2014-09" db="EMBL/GenBank/DDBJ databases">
        <authorList>
            <person name="Magalhaes I.L.F."/>
            <person name="Oliveira U."/>
            <person name="Santos F.R."/>
            <person name="Vidigal T.H.D.A."/>
            <person name="Brescovit A.D."/>
            <person name="Santos A.J."/>
        </authorList>
    </citation>
    <scope>NUCLEOTIDE SEQUENCE</scope>
</reference>
<dbReference type="EMBL" id="GBRD01008243">
    <property type="protein sequence ID" value="JAG57578.1"/>
    <property type="molecule type" value="Transcribed_RNA"/>
</dbReference>
<organism evidence="2">
    <name type="scientific">Lygus hesperus</name>
    <name type="common">Western plant bug</name>
    <dbReference type="NCBI Taxonomy" id="30085"/>
    <lineage>
        <taxon>Eukaryota</taxon>
        <taxon>Metazoa</taxon>
        <taxon>Ecdysozoa</taxon>
        <taxon>Arthropoda</taxon>
        <taxon>Hexapoda</taxon>
        <taxon>Insecta</taxon>
        <taxon>Pterygota</taxon>
        <taxon>Neoptera</taxon>
        <taxon>Paraneoptera</taxon>
        <taxon>Hemiptera</taxon>
        <taxon>Heteroptera</taxon>
        <taxon>Panheteroptera</taxon>
        <taxon>Cimicomorpha</taxon>
        <taxon>Miridae</taxon>
        <taxon>Mirini</taxon>
        <taxon>Lygus</taxon>
    </lineage>
</organism>
<keyword evidence="1" id="KW-0472">Membrane</keyword>
<dbReference type="Gene3D" id="2.10.60.10">
    <property type="entry name" value="CD59"/>
    <property type="match status" value="1"/>
</dbReference>
<sequence>PDSSPKRANGRDPSTSAPACLSPRVVTYSTLTLIFIMNVIPPFTTALLLACAFILLTLVMSSSGLRCYQCGQYTDGVGSITPCINHTDRHLKDCPKPNQDNCIKYVTEGSIVRDCAASCTEKRESWGTKVFCCKEDACNAAPRAFFSGSIVAPVALLA</sequence>
<proteinExistence type="predicted"/>
<evidence type="ECO:0008006" key="3">
    <source>
        <dbReference type="Google" id="ProtNLM"/>
    </source>
</evidence>
<dbReference type="SUPFAM" id="SSF57302">
    <property type="entry name" value="Snake toxin-like"/>
    <property type="match status" value="1"/>
</dbReference>
<accession>A0A0K8SWB1</accession>
<evidence type="ECO:0000313" key="2">
    <source>
        <dbReference type="EMBL" id="JAG57578.1"/>
    </source>
</evidence>
<keyword evidence="1" id="KW-1133">Transmembrane helix</keyword>
<name>A0A0K8SWB1_LYGHE</name>
<evidence type="ECO:0000256" key="1">
    <source>
        <dbReference type="SAM" id="Phobius"/>
    </source>
</evidence>
<feature type="transmembrane region" description="Helical" evidence="1">
    <location>
        <begin position="31"/>
        <end position="59"/>
    </location>
</feature>
<protein>
    <recommendedName>
        <fullName evidence="3">UPAR/Ly6 domain-containing protein</fullName>
    </recommendedName>
</protein>